<feature type="chain" id="PRO_5003544477" evidence="6">
    <location>
        <begin position="23"/>
        <end position="853"/>
    </location>
</feature>
<dbReference type="Pfam" id="PF00090">
    <property type="entry name" value="TSP_1"/>
    <property type="match status" value="1"/>
</dbReference>
<evidence type="ECO:0000256" key="3">
    <source>
        <dbReference type="ARBA" id="ARBA00023180"/>
    </source>
</evidence>
<keyword evidence="2" id="KW-1015">Disulfide bond</keyword>
<dbReference type="GeneTree" id="ENSGT00390000013335"/>
<dbReference type="HOGENOM" id="CLU_336470_0_0_1"/>
<evidence type="ECO:0000256" key="5">
    <source>
        <dbReference type="SAM" id="Phobius"/>
    </source>
</evidence>
<dbReference type="Gene3D" id="2.20.100.10">
    <property type="entry name" value="Thrombospondin type-1 (TSP1) repeat"/>
    <property type="match status" value="1"/>
</dbReference>
<feature type="domain" description="THSD1 third Ig-like" evidence="9">
    <location>
        <begin position="241"/>
        <end position="339"/>
    </location>
</feature>
<keyword evidence="1 6" id="KW-0732">Signal</keyword>
<dbReference type="GO" id="GO:0005829">
    <property type="term" value="C:cytosol"/>
    <property type="evidence" value="ECO:0007669"/>
    <property type="project" value="Ensembl"/>
</dbReference>
<dbReference type="Pfam" id="PF24310">
    <property type="entry name" value="THSD1_D2"/>
    <property type="match status" value="1"/>
</dbReference>
<feature type="signal peptide" evidence="6">
    <location>
        <begin position="1"/>
        <end position="22"/>
    </location>
</feature>
<dbReference type="eggNOG" id="ENOG502QY3P">
    <property type="taxonomic scope" value="Eukaryota"/>
</dbReference>
<dbReference type="GeneID" id="100946904"/>
<dbReference type="GO" id="GO:0005925">
    <property type="term" value="C:focal adhesion"/>
    <property type="evidence" value="ECO:0007669"/>
    <property type="project" value="Ensembl"/>
</dbReference>
<dbReference type="SMART" id="SM00209">
    <property type="entry name" value="TSP1"/>
    <property type="match status" value="1"/>
</dbReference>
<feature type="region of interest" description="Disordered" evidence="4">
    <location>
        <begin position="713"/>
        <end position="801"/>
    </location>
</feature>
<sequence>MKPMLKDFSNLLLVLLCDYVLGKAEYLLLGEPGHVALSNRSVSVYFQYSDGVNGTMRNVSVLLLEANTNQTVTTKYILTNQSRGTLKFECFYFKEAGDYQFIMPLESIDNSTPLFHGEKSAFLKVEWPLFHIDLNRTSTAAEGTFQVGLFTSQPLCPFPMPKPDIMVDVIFTNSHPQASATLGHPLEIRTSKRTELAQGQWVEFGCAPVGPEAYVTVVLKLQERDSVITSTGPIDLAQKFGYKLVMVPELRCESGVEVTVLPPPCIFVQGVITVFKDNPGHSGERTMQVAANSLPLGERRTEFNCTLFEMGKNKYCFDFGVSSRSHFSAKEKECMLIQRNIETWGLWQPWNQCSTTCGDGVRERRRVCLTSFPTRPGCPGMPVETSLCSLEECAAFRPSVLPPLQPRGPAKSNNIVTVTGISLCLFIIVATVLITLWRRFGRTPKCSSPVRHSSVHTPGFRKNSDQETICELGELGEQRGSFSDTGDGPGAGVGIPLAFLSAPVAPEDDASGSESFQSGAQKIIPPLFSYRLAQQQLKEMKKRGLTETTKVYHVSQSPLTDTAVDAAAGLQPLDLESSEEAAANKFRIKSPFLDQPAAHAGDRPPSRLDVGVSQARCAVSPSQTLIRKSQVRHVGSRGAPLDRTHPRNPHFRRTASFHETKQARPFRERSMSTLMPRQVPAYSSRARTWDHAEDKVRPPSRGVHLFPERLELLQGAGGSGGPLSPLPRSCTVGQPSRKAELGDRQAGLVVGVERTEPHRARRGPSPSHRSVCRKQSSPASPKESYQRVSPQSPSQCRKDKCQSFPSHPEFGFYDNSSFGLTEVEQRMLDLPGYFGSNEEDETTSTLSMEKLVI</sequence>
<dbReference type="PROSITE" id="PS50092">
    <property type="entry name" value="TSP1"/>
    <property type="match status" value="1"/>
</dbReference>
<evidence type="ECO:0000259" key="8">
    <source>
        <dbReference type="Pfam" id="PF24310"/>
    </source>
</evidence>
<feature type="domain" description="THSD1 N-terminal" evidence="7">
    <location>
        <begin position="26"/>
        <end position="124"/>
    </location>
</feature>
<dbReference type="Proteomes" id="UP000005225">
    <property type="component" value="Unassembled WGS sequence"/>
</dbReference>
<evidence type="ECO:0000256" key="6">
    <source>
        <dbReference type="SAM" id="SignalP"/>
    </source>
</evidence>
<evidence type="ECO:0000256" key="2">
    <source>
        <dbReference type="ARBA" id="ARBA00023157"/>
    </source>
</evidence>
<accession>H0X678</accession>
<evidence type="ECO:0000313" key="11">
    <source>
        <dbReference type="Proteomes" id="UP000005225"/>
    </source>
</evidence>
<keyword evidence="5" id="KW-1133">Transmembrane helix</keyword>
<dbReference type="AlphaFoldDB" id="H0X678"/>
<dbReference type="InterPro" id="IPR056218">
    <property type="entry name" value="THSD1_D2"/>
</dbReference>
<dbReference type="InterPro" id="IPR036383">
    <property type="entry name" value="TSP1_rpt_sf"/>
</dbReference>
<feature type="transmembrane region" description="Helical" evidence="5">
    <location>
        <begin position="415"/>
        <end position="437"/>
    </location>
</feature>
<protein>
    <submittedName>
        <fullName evidence="10">Thrombospondin type 1 domain containing 1</fullName>
    </submittedName>
</protein>
<dbReference type="CTD" id="55901"/>
<proteinExistence type="predicted"/>
<dbReference type="FunCoup" id="H0X678">
    <property type="interactions" value="121"/>
</dbReference>
<dbReference type="SUPFAM" id="SSF82895">
    <property type="entry name" value="TSP-1 type 1 repeat"/>
    <property type="match status" value="1"/>
</dbReference>
<dbReference type="RefSeq" id="XP_003801849.1">
    <property type="nucleotide sequence ID" value="XM_003801801.3"/>
</dbReference>
<dbReference type="InParanoid" id="H0X678"/>
<dbReference type="GO" id="GO:0071944">
    <property type="term" value="C:cell periphery"/>
    <property type="evidence" value="ECO:0007669"/>
    <property type="project" value="TreeGrafter"/>
</dbReference>
<evidence type="ECO:0000256" key="1">
    <source>
        <dbReference type="ARBA" id="ARBA00022729"/>
    </source>
</evidence>
<dbReference type="PANTHER" id="PTHR16311">
    <property type="entry name" value="THROMBOSPONDIN TYPE I DOMAIN-CONTAINING 1"/>
    <property type="match status" value="1"/>
</dbReference>
<evidence type="ECO:0000259" key="9">
    <source>
        <dbReference type="Pfam" id="PF24311"/>
    </source>
</evidence>
<name>H0X678_OTOGA</name>
<keyword evidence="11" id="KW-1185">Reference proteome</keyword>
<feature type="region of interest" description="Disordered" evidence="4">
    <location>
        <begin position="629"/>
        <end position="651"/>
    </location>
</feature>
<dbReference type="FunFam" id="2.20.100.10:FF:000115">
    <property type="entry name" value="Thrombospondin type-1 domain-containing protein 1"/>
    <property type="match status" value="1"/>
</dbReference>
<dbReference type="Pfam" id="PF24311">
    <property type="entry name" value="THSD1_D3"/>
    <property type="match status" value="1"/>
</dbReference>
<dbReference type="InterPro" id="IPR038877">
    <property type="entry name" value="THSD1"/>
</dbReference>
<feature type="compositionally biased region" description="Polar residues" evidence="4">
    <location>
        <begin position="786"/>
        <end position="795"/>
    </location>
</feature>
<dbReference type="EMBL" id="AAQR03175102">
    <property type="status" value="NOT_ANNOTATED_CDS"/>
    <property type="molecule type" value="Genomic_DNA"/>
</dbReference>
<dbReference type="GO" id="GO:0050840">
    <property type="term" value="F:extracellular matrix binding"/>
    <property type="evidence" value="ECO:0007669"/>
    <property type="project" value="Ensembl"/>
</dbReference>
<dbReference type="Pfam" id="PF24306">
    <property type="entry name" value="THSD1_N"/>
    <property type="match status" value="1"/>
</dbReference>
<keyword evidence="5" id="KW-0812">Transmembrane</keyword>
<feature type="domain" description="THSD1 second Ig-like" evidence="8">
    <location>
        <begin position="128"/>
        <end position="234"/>
    </location>
</feature>
<dbReference type="OrthoDB" id="16692at2759"/>
<dbReference type="GO" id="GO:0048041">
    <property type="term" value="P:focal adhesion assembly"/>
    <property type="evidence" value="ECO:0007669"/>
    <property type="project" value="Ensembl"/>
</dbReference>
<dbReference type="KEGG" id="oga:100946904"/>
<dbReference type="Ensembl" id="ENSOGAT00000012115.2">
    <property type="protein sequence ID" value="ENSOGAP00000010840.2"/>
    <property type="gene ID" value="ENSOGAG00000012110.2"/>
</dbReference>
<reference evidence="10" key="2">
    <citation type="submission" date="2025-08" db="UniProtKB">
        <authorList>
            <consortium name="Ensembl"/>
        </authorList>
    </citation>
    <scope>IDENTIFICATION</scope>
</reference>
<evidence type="ECO:0000259" key="7">
    <source>
        <dbReference type="Pfam" id="PF24306"/>
    </source>
</evidence>
<dbReference type="GO" id="GO:0005768">
    <property type="term" value="C:endosome"/>
    <property type="evidence" value="ECO:0007669"/>
    <property type="project" value="Ensembl"/>
</dbReference>
<reference evidence="11" key="1">
    <citation type="submission" date="2011-03" db="EMBL/GenBank/DDBJ databases">
        <title>Version 3 of the genome sequence of Otolemur garnettii (Bushbaby).</title>
        <authorList>
            <consortium name="The Broad Institute Genome Sequencing Platform"/>
            <person name="Di Palma F."/>
            <person name="Johnson J."/>
            <person name="Lander E.S."/>
            <person name="Lindblad-Toh K."/>
            <person name="Jaffe D.B."/>
            <person name="Gnerre S."/>
            <person name="MacCallum I."/>
            <person name="Przybylski D."/>
            <person name="Ribeiro F.J."/>
            <person name="Burton J.N."/>
            <person name="Walker B.J."/>
            <person name="Sharpe T."/>
            <person name="Hall G."/>
        </authorList>
    </citation>
    <scope>NUCLEOTIDE SEQUENCE [LARGE SCALE GENOMIC DNA]</scope>
</reference>
<dbReference type="InterPro" id="IPR056219">
    <property type="entry name" value="THSD1_D3"/>
</dbReference>
<dbReference type="InterPro" id="IPR056217">
    <property type="entry name" value="THSD1_N"/>
</dbReference>
<gene>
    <name evidence="10" type="primary">THSD1</name>
</gene>
<organism evidence="10 11">
    <name type="scientific">Otolemur garnettii</name>
    <name type="common">Small-eared galago</name>
    <name type="synonym">Garnett's greater bushbaby</name>
    <dbReference type="NCBI Taxonomy" id="30611"/>
    <lineage>
        <taxon>Eukaryota</taxon>
        <taxon>Metazoa</taxon>
        <taxon>Chordata</taxon>
        <taxon>Craniata</taxon>
        <taxon>Vertebrata</taxon>
        <taxon>Euteleostomi</taxon>
        <taxon>Mammalia</taxon>
        <taxon>Eutheria</taxon>
        <taxon>Euarchontoglires</taxon>
        <taxon>Primates</taxon>
        <taxon>Strepsirrhini</taxon>
        <taxon>Lorisiformes</taxon>
        <taxon>Galagidae</taxon>
        <taxon>Otolemur</taxon>
    </lineage>
</organism>
<evidence type="ECO:0000313" key="10">
    <source>
        <dbReference type="Ensembl" id="ENSOGAP00000010840.2"/>
    </source>
</evidence>
<keyword evidence="5" id="KW-0472">Membrane</keyword>
<dbReference type="PANTHER" id="PTHR16311:SF3">
    <property type="entry name" value="THROMBOSPONDIN TYPE-1 DOMAIN-CONTAINING PROTEIN 1"/>
    <property type="match status" value="1"/>
</dbReference>
<keyword evidence="3" id="KW-0325">Glycoprotein</keyword>
<evidence type="ECO:0000256" key="4">
    <source>
        <dbReference type="SAM" id="MobiDB-lite"/>
    </source>
</evidence>
<dbReference type="OMA" id="KECMMIQ"/>
<reference evidence="10" key="3">
    <citation type="submission" date="2025-09" db="UniProtKB">
        <authorList>
            <consortium name="Ensembl"/>
        </authorList>
    </citation>
    <scope>IDENTIFICATION</scope>
</reference>
<dbReference type="InterPro" id="IPR000884">
    <property type="entry name" value="TSP1_rpt"/>
</dbReference>